<comment type="caution">
    <text evidence="3">The sequence shown here is derived from an EMBL/GenBank/DDBJ whole genome shotgun (WGS) entry which is preliminary data.</text>
</comment>
<feature type="transmembrane region" description="Helical" evidence="1">
    <location>
        <begin position="39"/>
        <end position="61"/>
    </location>
</feature>
<organism evidence="3 4">
    <name type="scientific">Kouleothrix aurantiaca</name>
    <dbReference type="NCBI Taxonomy" id="186479"/>
    <lineage>
        <taxon>Bacteria</taxon>
        <taxon>Bacillati</taxon>
        <taxon>Chloroflexota</taxon>
        <taxon>Chloroflexia</taxon>
        <taxon>Chloroflexales</taxon>
        <taxon>Roseiflexineae</taxon>
        <taxon>Roseiflexaceae</taxon>
        <taxon>Kouleothrix</taxon>
    </lineage>
</organism>
<name>A0A0P9CZ15_9CHLR</name>
<keyword evidence="4" id="KW-1185">Reference proteome</keyword>
<evidence type="ECO:0000313" key="3">
    <source>
        <dbReference type="EMBL" id="KPV51713.1"/>
    </source>
</evidence>
<proteinExistence type="predicted"/>
<evidence type="ECO:0000259" key="2">
    <source>
        <dbReference type="Pfam" id="PF09990"/>
    </source>
</evidence>
<dbReference type="EMBL" id="LJCR01000806">
    <property type="protein sequence ID" value="KPV51713.1"/>
    <property type="molecule type" value="Genomic_DNA"/>
</dbReference>
<reference evidence="3 4" key="1">
    <citation type="submission" date="2015-09" db="EMBL/GenBank/DDBJ databases">
        <title>Draft genome sequence of Kouleothrix aurantiaca JCM 19913.</title>
        <authorList>
            <person name="Hemp J."/>
        </authorList>
    </citation>
    <scope>NUCLEOTIDE SEQUENCE [LARGE SCALE GENOMIC DNA]</scope>
    <source>
        <strain evidence="3 4">COM-B</strain>
    </source>
</reference>
<sequence length="145" mass="15641">MYPFHPLTAHLPIGLLLGNAALTALYLRRGDRAYETSAFHCLWLGWLGALLAVALGVFDAARFVLGAGVSGSTLAWVNAHALVGAAILVVYWQAWQMRRRAPGILDDLQARRGYLVRLGLGVALLVLDGWLGGHLVYSLRLGVAP</sequence>
<dbReference type="Pfam" id="PF09990">
    <property type="entry name" value="DUF2231"/>
    <property type="match status" value="1"/>
</dbReference>
<dbReference type="Proteomes" id="UP000050509">
    <property type="component" value="Unassembled WGS sequence"/>
</dbReference>
<evidence type="ECO:0000313" key="4">
    <source>
        <dbReference type="Proteomes" id="UP000050509"/>
    </source>
</evidence>
<feature type="transmembrane region" description="Helical" evidence="1">
    <location>
        <begin position="73"/>
        <end position="94"/>
    </location>
</feature>
<protein>
    <recommendedName>
        <fullName evidence="2">DUF2231 domain-containing protein</fullName>
    </recommendedName>
</protein>
<dbReference type="InterPro" id="IPR019251">
    <property type="entry name" value="DUF2231_TM"/>
</dbReference>
<gene>
    <name evidence="3" type="ORF">SE17_19670</name>
</gene>
<keyword evidence="1" id="KW-0472">Membrane</keyword>
<feature type="transmembrane region" description="Helical" evidence="1">
    <location>
        <begin position="114"/>
        <end position="137"/>
    </location>
</feature>
<feature type="domain" description="DUF2231" evidence="2">
    <location>
        <begin position="3"/>
        <end position="144"/>
    </location>
</feature>
<keyword evidence="1" id="KW-0812">Transmembrane</keyword>
<keyword evidence="1" id="KW-1133">Transmembrane helix</keyword>
<dbReference type="AlphaFoldDB" id="A0A0P9CZ15"/>
<feature type="transmembrane region" description="Helical" evidence="1">
    <location>
        <begin position="6"/>
        <end position="27"/>
    </location>
</feature>
<accession>A0A0P9CZ15</accession>
<evidence type="ECO:0000256" key="1">
    <source>
        <dbReference type="SAM" id="Phobius"/>
    </source>
</evidence>